<dbReference type="RefSeq" id="XP_053021118.1">
    <property type="nucleotide sequence ID" value="XM_053169870.1"/>
</dbReference>
<reference evidence="2" key="1">
    <citation type="submission" date="2022-10" db="EMBL/GenBank/DDBJ databases">
        <title>Puccinia triticina Genome sequencing and assembly.</title>
        <authorList>
            <person name="Li C."/>
        </authorList>
    </citation>
    <scope>NUCLEOTIDE SEQUENCE</scope>
    <source>
        <strain evidence="2">Pt15</strain>
    </source>
</reference>
<evidence type="ECO:0000313" key="3">
    <source>
        <dbReference type="Proteomes" id="UP001164743"/>
    </source>
</evidence>
<dbReference type="GeneID" id="77810765"/>
<keyword evidence="3" id="KW-1185">Reference proteome</keyword>
<protein>
    <submittedName>
        <fullName evidence="2">Uncharacterized protein</fullName>
    </submittedName>
</protein>
<gene>
    <name evidence="2" type="ORF">PtA15_6A191</name>
</gene>
<feature type="region of interest" description="Disordered" evidence="1">
    <location>
        <begin position="62"/>
        <end position="81"/>
    </location>
</feature>
<dbReference type="EMBL" id="CP110426">
    <property type="protein sequence ID" value="WAQ85563.1"/>
    <property type="molecule type" value="Genomic_DNA"/>
</dbReference>
<dbReference type="Proteomes" id="UP001164743">
    <property type="component" value="Chromosome 6A"/>
</dbReference>
<name>A0ABY7CKW2_9BASI</name>
<proteinExistence type="predicted"/>
<sequence length="181" mass="19614">MVARRPASRSNRDSRLEAFSVDGEGGLHGTYVVEGDGARDITRWACSSGQMEMDRWRSVVSSRRGLSPSRETRLAEGTGAPLSLSVPGSTAAILSSGGCFARTPHRQLDTQHYCGVKGRSTPSKRSQRRQALSRFRKGAQRLRPSAADRARRAFVEAVCSALCLPQLANSDRALETTHEGG</sequence>
<accession>A0ABY7CKW2</accession>
<evidence type="ECO:0000313" key="2">
    <source>
        <dbReference type="EMBL" id="WAQ85563.1"/>
    </source>
</evidence>
<evidence type="ECO:0000256" key="1">
    <source>
        <dbReference type="SAM" id="MobiDB-lite"/>
    </source>
</evidence>
<organism evidence="2 3">
    <name type="scientific">Puccinia triticina</name>
    <dbReference type="NCBI Taxonomy" id="208348"/>
    <lineage>
        <taxon>Eukaryota</taxon>
        <taxon>Fungi</taxon>
        <taxon>Dikarya</taxon>
        <taxon>Basidiomycota</taxon>
        <taxon>Pucciniomycotina</taxon>
        <taxon>Pucciniomycetes</taxon>
        <taxon>Pucciniales</taxon>
        <taxon>Pucciniaceae</taxon>
        <taxon>Puccinia</taxon>
    </lineage>
</organism>